<dbReference type="Proteomes" id="UP000535501">
    <property type="component" value="Unassembled WGS sequence"/>
</dbReference>
<dbReference type="Pfam" id="PF00356">
    <property type="entry name" value="LacI"/>
    <property type="match status" value="1"/>
</dbReference>
<dbReference type="Gene3D" id="1.10.260.40">
    <property type="entry name" value="lambda repressor-like DNA-binding domains"/>
    <property type="match status" value="1"/>
</dbReference>
<proteinExistence type="predicted"/>
<comment type="caution">
    <text evidence="5">The sequence shown here is derived from an EMBL/GenBank/DDBJ whole genome shotgun (WGS) entry which is preliminary data.</text>
</comment>
<dbReference type="InterPro" id="IPR046335">
    <property type="entry name" value="LacI/GalR-like_sensor"/>
</dbReference>
<dbReference type="PANTHER" id="PTHR30146">
    <property type="entry name" value="LACI-RELATED TRANSCRIPTIONAL REPRESSOR"/>
    <property type="match status" value="1"/>
</dbReference>
<dbReference type="Gene3D" id="3.40.50.2300">
    <property type="match status" value="2"/>
</dbReference>
<organism evidence="5 6">
    <name type="scientific">Pseudorhizobium flavum</name>
    <dbReference type="NCBI Taxonomy" id="1335061"/>
    <lineage>
        <taxon>Bacteria</taxon>
        <taxon>Pseudomonadati</taxon>
        <taxon>Pseudomonadota</taxon>
        <taxon>Alphaproteobacteria</taxon>
        <taxon>Hyphomicrobiales</taxon>
        <taxon>Rhizobiaceae</taxon>
        <taxon>Rhizobium/Agrobacterium group</taxon>
        <taxon>Pseudorhizobium</taxon>
    </lineage>
</organism>
<dbReference type="GO" id="GO:0003700">
    <property type="term" value="F:DNA-binding transcription factor activity"/>
    <property type="evidence" value="ECO:0007669"/>
    <property type="project" value="TreeGrafter"/>
</dbReference>
<dbReference type="InterPro" id="IPR010982">
    <property type="entry name" value="Lambda_DNA-bd_dom_sf"/>
</dbReference>
<keyword evidence="2" id="KW-0238">DNA-binding</keyword>
<dbReference type="GO" id="GO:0000976">
    <property type="term" value="F:transcription cis-regulatory region binding"/>
    <property type="evidence" value="ECO:0007669"/>
    <property type="project" value="TreeGrafter"/>
</dbReference>
<dbReference type="SUPFAM" id="SSF47413">
    <property type="entry name" value="lambda repressor-like DNA-binding domains"/>
    <property type="match status" value="1"/>
</dbReference>
<gene>
    <name evidence="5" type="ORF">HNQ75_004463</name>
</gene>
<dbReference type="CDD" id="cd01392">
    <property type="entry name" value="HTH_LacI"/>
    <property type="match status" value="1"/>
</dbReference>
<evidence type="ECO:0000259" key="4">
    <source>
        <dbReference type="PROSITE" id="PS50932"/>
    </source>
</evidence>
<keyword evidence="6" id="KW-1185">Reference proteome</keyword>
<dbReference type="Pfam" id="PF13377">
    <property type="entry name" value="Peripla_BP_3"/>
    <property type="match status" value="1"/>
</dbReference>
<feature type="domain" description="HTH lacI-type" evidence="4">
    <location>
        <begin position="8"/>
        <end position="62"/>
    </location>
</feature>
<reference evidence="5 6" key="1">
    <citation type="submission" date="2020-08" db="EMBL/GenBank/DDBJ databases">
        <title>Genomic Encyclopedia of Type Strains, Phase IV (KMG-IV): sequencing the most valuable type-strain genomes for metagenomic binning, comparative biology and taxonomic classification.</title>
        <authorList>
            <person name="Goeker M."/>
        </authorList>
    </citation>
    <scope>NUCLEOTIDE SEQUENCE [LARGE SCALE GENOMIC DNA]</scope>
    <source>
        <strain evidence="5 6">DSM 102134</strain>
    </source>
</reference>
<dbReference type="EMBL" id="JACHEJ010000034">
    <property type="protein sequence ID" value="MBB6182474.1"/>
    <property type="molecule type" value="Genomic_DNA"/>
</dbReference>
<protein>
    <submittedName>
        <fullName evidence="5">LacI family transcriptional regulator</fullName>
    </submittedName>
</protein>
<sequence>MANKHLPVTLRDVAAAAGVDVSTISRVLQNKGRVSEPTRQRILLTAERLGYRGNPVARALKTARSSTILMVVPQIENPIFASAIIGAEIEARSRGFALLVSYDKGDGREIISDVSRSSMIEGVIIASFDEDDRLRQMLATTDLPHVILNRHLPGDDNCVAIDTQSAARMGVEHLIAMGHRRIGHLAGRLGRFNGDMRRRGWQEAMAAAGLEHGDELVVQAGYSPEDVPDAVDRLLSAGVTAIHAATLLTAAAAIARLHERGLRVPEDVSVVTMHDDLLARVVYPQVSTVCLPSQEMGRVAVRRLIDLIGGSLSAGASEGSVLLPPGELIVRASVAPL</sequence>
<dbReference type="PANTHER" id="PTHR30146:SF138">
    <property type="entry name" value="TRANSCRIPTIONAL REGULATORY PROTEIN"/>
    <property type="match status" value="1"/>
</dbReference>
<keyword evidence="3" id="KW-0804">Transcription</keyword>
<dbReference type="SUPFAM" id="SSF53822">
    <property type="entry name" value="Periplasmic binding protein-like I"/>
    <property type="match status" value="1"/>
</dbReference>
<dbReference type="InterPro" id="IPR028082">
    <property type="entry name" value="Peripla_BP_I"/>
</dbReference>
<dbReference type="RefSeq" id="WP_077546142.1">
    <property type="nucleotide sequence ID" value="NZ_JACHEJ010000034.1"/>
</dbReference>
<evidence type="ECO:0000256" key="1">
    <source>
        <dbReference type="ARBA" id="ARBA00023015"/>
    </source>
</evidence>
<dbReference type="AlphaFoldDB" id="A0A7W9Z2R7"/>
<dbReference type="InterPro" id="IPR000843">
    <property type="entry name" value="HTH_LacI"/>
</dbReference>
<accession>A0A7W9Z2R7</accession>
<evidence type="ECO:0000256" key="2">
    <source>
        <dbReference type="ARBA" id="ARBA00023125"/>
    </source>
</evidence>
<evidence type="ECO:0000313" key="6">
    <source>
        <dbReference type="Proteomes" id="UP000535501"/>
    </source>
</evidence>
<dbReference type="PROSITE" id="PS50932">
    <property type="entry name" value="HTH_LACI_2"/>
    <property type="match status" value="1"/>
</dbReference>
<keyword evidence="1" id="KW-0805">Transcription regulation</keyword>
<dbReference type="CDD" id="cd06267">
    <property type="entry name" value="PBP1_LacI_sugar_binding-like"/>
    <property type="match status" value="1"/>
</dbReference>
<evidence type="ECO:0000313" key="5">
    <source>
        <dbReference type="EMBL" id="MBB6182474.1"/>
    </source>
</evidence>
<name>A0A7W9Z2R7_9HYPH</name>
<evidence type="ECO:0000256" key="3">
    <source>
        <dbReference type="ARBA" id="ARBA00023163"/>
    </source>
</evidence>
<dbReference type="SMART" id="SM00354">
    <property type="entry name" value="HTH_LACI"/>
    <property type="match status" value="1"/>
</dbReference>